<dbReference type="InterPro" id="IPR036938">
    <property type="entry name" value="PAP2/HPO_sf"/>
</dbReference>
<dbReference type="STRING" id="1123282.SAMN02745823_01316"/>
<dbReference type="EMBL" id="FQXV01000003">
    <property type="protein sequence ID" value="SHH87711.1"/>
    <property type="molecule type" value="Genomic_DNA"/>
</dbReference>
<keyword evidence="1" id="KW-1133">Transmembrane helix</keyword>
<dbReference type="AlphaFoldDB" id="A0A1M5WJS0"/>
<keyword evidence="1" id="KW-0812">Transmembrane</keyword>
<feature type="transmembrane region" description="Helical" evidence="1">
    <location>
        <begin position="83"/>
        <end position="102"/>
    </location>
</feature>
<proteinExistence type="predicted"/>
<sequence>MKNLRRFLSEHKHFYLLILLLPVLIWFKYLEMTLIPKYIIHTTLDDHIPFVKEFVVPYLLWFPYIAYGVLYTGVHSREDFCKLIIFLGGGMSVAYLVCMIFPNAQDLRPSITQNDPFSVLVKLIYATDTPTNVCPSVHVINAIAVNAALQHSGAFAVKKYRKPCSHTLTILICLSTVFIKQHSIVDVGWGIFAAALFYLWLYVFPNRKNKNGPLHNRKPHSVQIKE</sequence>
<feature type="transmembrane region" description="Helical" evidence="1">
    <location>
        <begin position="50"/>
        <end position="71"/>
    </location>
</feature>
<name>A0A1M5WJS0_9FIRM</name>
<evidence type="ECO:0008006" key="4">
    <source>
        <dbReference type="Google" id="ProtNLM"/>
    </source>
</evidence>
<dbReference type="OrthoDB" id="9790723at2"/>
<evidence type="ECO:0000313" key="2">
    <source>
        <dbReference type="EMBL" id="SHH87711.1"/>
    </source>
</evidence>
<dbReference type="Proteomes" id="UP000183995">
    <property type="component" value="Unassembled WGS sequence"/>
</dbReference>
<gene>
    <name evidence="2" type="ORF">SAMN02745823_01316</name>
</gene>
<dbReference type="SUPFAM" id="SSF48317">
    <property type="entry name" value="Acid phosphatase/Vanadium-dependent haloperoxidase"/>
    <property type="match status" value="1"/>
</dbReference>
<dbReference type="RefSeq" id="WP_073076915.1">
    <property type="nucleotide sequence ID" value="NZ_FQXV01000003.1"/>
</dbReference>
<organism evidence="2 3">
    <name type="scientific">Sporobacter termitidis DSM 10068</name>
    <dbReference type="NCBI Taxonomy" id="1123282"/>
    <lineage>
        <taxon>Bacteria</taxon>
        <taxon>Bacillati</taxon>
        <taxon>Bacillota</taxon>
        <taxon>Clostridia</taxon>
        <taxon>Eubacteriales</taxon>
        <taxon>Oscillospiraceae</taxon>
        <taxon>Sporobacter</taxon>
    </lineage>
</organism>
<keyword evidence="3" id="KW-1185">Reference proteome</keyword>
<accession>A0A1M5WJS0</accession>
<protein>
    <recommendedName>
        <fullName evidence="4">PAP2 superfamily protein</fullName>
    </recommendedName>
</protein>
<feature type="transmembrane region" description="Helical" evidence="1">
    <location>
        <begin position="12"/>
        <end position="30"/>
    </location>
</feature>
<evidence type="ECO:0000313" key="3">
    <source>
        <dbReference type="Proteomes" id="UP000183995"/>
    </source>
</evidence>
<reference evidence="2 3" key="1">
    <citation type="submission" date="2016-11" db="EMBL/GenBank/DDBJ databases">
        <authorList>
            <person name="Jaros S."/>
            <person name="Januszkiewicz K."/>
            <person name="Wedrychowicz H."/>
        </authorList>
    </citation>
    <scope>NUCLEOTIDE SEQUENCE [LARGE SCALE GENOMIC DNA]</scope>
    <source>
        <strain evidence="2 3">DSM 10068</strain>
    </source>
</reference>
<evidence type="ECO:0000256" key="1">
    <source>
        <dbReference type="SAM" id="Phobius"/>
    </source>
</evidence>
<keyword evidence="1" id="KW-0472">Membrane</keyword>
<feature type="transmembrane region" description="Helical" evidence="1">
    <location>
        <begin position="187"/>
        <end position="204"/>
    </location>
</feature>